<feature type="domain" description="Heterokaryon incompatibility" evidence="1">
    <location>
        <begin position="52"/>
        <end position="218"/>
    </location>
</feature>
<dbReference type="InterPro" id="IPR010730">
    <property type="entry name" value="HET"/>
</dbReference>
<dbReference type="Pfam" id="PF26639">
    <property type="entry name" value="Het-6_barrel"/>
    <property type="match status" value="1"/>
</dbReference>
<dbReference type="HOGENOM" id="CLU_004184_7_4_1"/>
<keyword evidence="3" id="KW-1185">Reference proteome</keyword>
<proteinExistence type="predicted"/>
<dbReference type="OrthoDB" id="2504919at2759"/>
<evidence type="ECO:0000313" key="2">
    <source>
        <dbReference type="EMBL" id="EWC45155.1"/>
    </source>
</evidence>
<dbReference type="PANTHER" id="PTHR24148">
    <property type="entry name" value="ANKYRIN REPEAT DOMAIN-CONTAINING PROTEIN 39 HOMOLOG-RELATED"/>
    <property type="match status" value="1"/>
</dbReference>
<dbReference type="EMBL" id="KI966430">
    <property type="protein sequence ID" value="EWC45155.1"/>
    <property type="molecule type" value="Genomic_DNA"/>
</dbReference>
<dbReference type="Proteomes" id="UP000024837">
    <property type="component" value="Unassembled WGS sequence"/>
</dbReference>
<accession>W7I828</accession>
<dbReference type="PANTHER" id="PTHR24148:SF64">
    <property type="entry name" value="HETEROKARYON INCOMPATIBILITY DOMAIN-CONTAINING PROTEIN"/>
    <property type="match status" value="1"/>
</dbReference>
<evidence type="ECO:0000313" key="3">
    <source>
        <dbReference type="Proteomes" id="UP000024837"/>
    </source>
</evidence>
<name>W7I828_9PEZI</name>
<gene>
    <name evidence="2" type="ORF">DRE_06043</name>
</gene>
<organism evidence="2 3">
    <name type="scientific">Drechslerella stenobrocha 248</name>
    <dbReference type="NCBI Taxonomy" id="1043628"/>
    <lineage>
        <taxon>Eukaryota</taxon>
        <taxon>Fungi</taxon>
        <taxon>Dikarya</taxon>
        <taxon>Ascomycota</taxon>
        <taxon>Pezizomycotina</taxon>
        <taxon>Orbiliomycetes</taxon>
        <taxon>Orbiliales</taxon>
        <taxon>Orbiliaceae</taxon>
        <taxon>Drechslerella</taxon>
    </lineage>
</organism>
<sequence>MAESQTFPEEQYTFQRLPRDKDFRIFELAPGEEGSPISCQLHIVQWDHPREYEAISYAWGDASLKDPIIVDGKRLDITRSLHMAIGHLRYKDRPRFLWADVICIDQSHNHEKGKQIGQMKKIYENSQTVLSWLGPDTEDHKAAVAMDYIRTVSKFLCKELNLTPAGLKLIDNITELVFKHRTTLPVPDQCEFSSEEMWKTLAWFYSFPYFSRVWVIQEVNANRERIAHCGGETIDWDLVEVVAGFIIMETDFSKRWDFGSTYVWWAATTTELKRPENWLFMLYLASNYGTSEPKDVIYGLRGLMKFSKGAELLEPDYNKTTLEVYRDSVEAALTNFENTDVLLYLSGKEEPSWVPSWNVSMLFRNPFRFGNPVPWKPAGDTKAVWSINKSTNVISLDGFVAGTIKTAQPYNESYFGNTTLSSDEGKATLKQVWGDMLATIQEGLFPASYLGRALRWLGISTPPPLTREALNATANSFSFGLNEKSIPADESYLLYNFIAYLKIVLDEETYRKYIPQDLSDEAESADGLQFGKPVWDFTYPESSLFVTDGGLLGCCVSPARPGDVIFVPTGSTYPLIIRPDEGQYRIRGFTYTYGIMRGEKKDTPTQVFQIR</sequence>
<reference evidence="2 3" key="1">
    <citation type="submission" date="2013-05" db="EMBL/GenBank/DDBJ databases">
        <title>Drechslerella stenobrocha genome reveals carnivorous origination and mechanical trapping mechanism of predatory fungi.</title>
        <authorList>
            <person name="Liu X."/>
            <person name="Zhang W."/>
            <person name="Liu K."/>
        </authorList>
    </citation>
    <scope>NUCLEOTIDE SEQUENCE [LARGE SCALE GENOMIC DNA]</scope>
    <source>
        <strain evidence="2 3">248</strain>
    </source>
</reference>
<dbReference type="InterPro" id="IPR052895">
    <property type="entry name" value="HetReg/Transcr_Mod"/>
</dbReference>
<evidence type="ECO:0000259" key="1">
    <source>
        <dbReference type="Pfam" id="PF06985"/>
    </source>
</evidence>
<dbReference type="AlphaFoldDB" id="W7I828"/>
<dbReference type="Pfam" id="PF06985">
    <property type="entry name" value="HET"/>
    <property type="match status" value="1"/>
</dbReference>
<protein>
    <recommendedName>
        <fullName evidence="1">Heterokaryon incompatibility domain-containing protein</fullName>
    </recommendedName>
</protein>